<organism evidence="2 3">
    <name type="scientific">Ravibacter arvi</name>
    <dbReference type="NCBI Taxonomy" id="2051041"/>
    <lineage>
        <taxon>Bacteria</taxon>
        <taxon>Pseudomonadati</taxon>
        <taxon>Bacteroidota</taxon>
        <taxon>Cytophagia</taxon>
        <taxon>Cytophagales</taxon>
        <taxon>Spirosomataceae</taxon>
        <taxon>Ravibacter</taxon>
    </lineage>
</organism>
<comment type="caution">
    <text evidence="2">The sequence shown here is derived from an EMBL/GenBank/DDBJ whole genome shotgun (WGS) entry which is preliminary data.</text>
</comment>
<evidence type="ECO:0000313" key="2">
    <source>
        <dbReference type="EMBL" id="GAA4431334.1"/>
    </source>
</evidence>
<dbReference type="Gene3D" id="3.40.50.720">
    <property type="entry name" value="NAD(P)-binding Rossmann-like Domain"/>
    <property type="match status" value="1"/>
</dbReference>
<dbReference type="RefSeq" id="WP_345026113.1">
    <property type="nucleotide sequence ID" value="NZ_BAABEY010000001.1"/>
</dbReference>
<reference evidence="3" key="1">
    <citation type="journal article" date="2019" name="Int. J. Syst. Evol. Microbiol.">
        <title>The Global Catalogue of Microorganisms (GCM) 10K type strain sequencing project: providing services to taxonomists for standard genome sequencing and annotation.</title>
        <authorList>
            <consortium name="The Broad Institute Genomics Platform"/>
            <consortium name="The Broad Institute Genome Sequencing Center for Infectious Disease"/>
            <person name="Wu L."/>
            <person name="Ma J."/>
        </authorList>
    </citation>
    <scope>NUCLEOTIDE SEQUENCE [LARGE SCALE GENOMIC DNA]</scope>
    <source>
        <strain evidence="3">JCM 31920</strain>
    </source>
</reference>
<protein>
    <submittedName>
        <fullName evidence="2">NAD-dependent epimerase/dehydratase family protein</fullName>
    </submittedName>
</protein>
<dbReference type="PANTHER" id="PTHR48079">
    <property type="entry name" value="PROTEIN YEEZ"/>
    <property type="match status" value="1"/>
</dbReference>
<dbReference type="InterPro" id="IPR001509">
    <property type="entry name" value="Epimerase_deHydtase"/>
</dbReference>
<accession>A0ABP8LMQ9</accession>
<dbReference type="Proteomes" id="UP001501508">
    <property type="component" value="Unassembled WGS sequence"/>
</dbReference>
<sequence length="332" mass="37075">MKVLVTGATGLLGSRITRQLLDLGHSVSVLHRPSSDRSLLEDAARKVQWVEGDILDIVGLEAIFSEIDYVVHAAAMVSFIPRERRMMRQVNVEGTANVVNACLLAGVKKLCYISSVAALGRPETLQKSAPRPIEINEEQRWTDSTSNSEYSVTKYNAELEVWRGIAEGLNAVILNPSVILGEGDWLKSSTRLFKYVYDEKPFYTEGLLNYVDVADVSEAACRLLLSDISGERFIVSGGTVPYRKFFEDAAAAMHKKAPKWRVNTLLAECVWRFEAIRSFLTGSSPLLTRETARAAQHHFRFDGRKLTERTGIAYRPLQETLTRIGKSLKPVV</sequence>
<dbReference type="Pfam" id="PF01370">
    <property type="entry name" value="Epimerase"/>
    <property type="match status" value="1"/>
</dbReference>
<dbReference type="InterPro" id="IPR051783">
    <property type="entry name" value="NAD(P)-dependent_oxidoreduct"/>
</dbReference>
<evidence type="ECO:0000259" key="1">
    <source>
        <dbReference type="Pfam" id="PF01370"/>
    </source>
</evidence>
<proteinExistence type="predicted"/>
<keyword evidence="3" id="KW-1185">Reference proteome</keyword>
<feature type="domain" description="NAD-dependent epimerase/dehydratase" evidence="1">
    <location>
        <begin position="3"/>
        <end position="224"/>
    </location>
</feature>
<dbReference type="InterPro" id="IPR036291">
    <property type="entry name" value="NAD(P)-bd_dom_sf"/>
</dbReference>
<dbReference type="SUPFAM" id="SSF51735">
    <property type="entry name" value="NAD(P)-binding Rossmann-fold domains"/>
    <property type="match status" value="1"/>
</dbReference>
<dbReference type="EMBL" id="BAABEY010000001">
    <property type="protein sequence ID" value="GAA4431334.1"/>
    <property type="molecule type" value="Genomic_DNA"/>
</dbReference>
<name>A0ABP8LMQ9_9BACT</name>
<gene>
    <name evidence="2" type="ORF">GCM10023091_01870</name>
</gene>
<evidence type="ECO:0000313" key="3">
    <source>
        <dbReference type="Proteomes" id="UP001501508"/>
    </source>
</evidence>
<dbReference type="PANTHER" id="PTHR48079:SF6">
    <property type="entry name" value="NAD(P)-BINDING DOMAIN-CONTAINING PROTEIN-RELATED"/>
    <property type="match status" value="1"/>
</dbReference>